<protein>
    <submittedName>
        <fullName evidence="3">Anti-sigma-factor antagonist (STAS) domain protein</fullName>
    </submittedName>
</protein>
<dbReference type="GO" id="GO:0016791">
    <property type="term" value="F:phosphatase activity"/>
    <property type="evidence" value="ECO:0007669"/>
    <property type="project" value="TreeGrafter"/>
</dbReference>
<evidence type="ECO:0000313" key="3">
    <source>
        <dbReference type="EMBL" id="QEL14713.1"/>
    </source>
</evidence>
<keyword evidence="1" id="KW-0378">Hydrolase</keyword>
<dbReference type="Gene3D" id="3.60.40.10">
    <property type="entry name" value="PPM-type phosphatase domain"/>
    <property type="match status" value="1"/>
</dbReference>
<dbReference type="InterPro" id="IPR001932">
    <property type="entry name" value="PPM-type_phosphatase-like_dom"/>
</dbReference>
<organism evidence="3 4">
    <name type="scientific">Limnoglobus roseus</name>
    <dbReference type="NCBI Taxonomy" id="2598579"/>
    <lineage>
        <taxon>Bacteria</taxon>
        <taxon>Pseudomonadati</taxon>
        <taxon>Planctomycetota</taxon>
        <taxon>Planctomycetia</taxon>
        <taxon>Gemmatales</taxon>
        <taxon>Gemmataceae</taxon>
        <taxon>Limnoglobus</taxon>
    </lineage>
</organism>
<dbReference type="RefSeq" id="WP_149109588.1">
    <property type="nucleotide sequence ID" value="NZ_CP042425.1"/>
</dbReference>
<evidence type="ECO:0000313" key="4">
    <source>
        <dbReference type="Proteomes" id="UP000324974"/>
    </source>
</evidence>
<dbReference type="InterPro" id="IPR052016">
    <property type="entry name" value="Bact_Sigma-Reg"/>
</dbReference>
<keyword evidence="4" id="KW-1185">Reference proteome</keyword>
<name>A0A5C1A929_9BACT</name>
<evidence type="ECO:0000259" key="2">
    <source>
        <dbReference type="Pfam" id="PF07228"/>
    </source>
</evidence>
<dbReference type="PANTHER" id="PTHR43156">
    <property type="entry name" value="STAGE II SPORULATION PROTEIN E-RELATED"/>
    <property type="match status" value="1"/>
</dbReference>
<reference evidence="4" key="1">
    <citation type="submission" date="2019-08" db="EMBL/GenBank/DDBJ databases">
        <title>Limnoglobus roseus gen. nov., sp. nov., a novel freshwater planctomycete with a giant genome from the family Gemmataceae.</title>
        <authorList>
            <person name="Kulichevskaya I.S."/>
            <person name="Naumoff D.G."/>
            <person name="Miroshnikov K."/>
            <person name="Ivanova A."/>
            <person name="Philippov D.A."/>
            <person name="Hakobyan A."/>
            <person name="Rijpstra I.C."/>
            <person name="Sinninghe Damste J.S."/>
            <person name="Liesack W."/>
            <person name="Dedysh S.N."/>
        </authorList>
    </citation>
    <scope>NUCLEOTIDE SEQUENCE [LARGE SCALE GENOMIC DNA]</scope>
    <source>
        <strain evidence="4">PX52</strain>
    </source>
</reference>
<dbReference type="InterPro" id="IPR036457">
    <property type="entry name" value="PPM-type-like_dom_sf"/>
</dbReference>
<evidence type="ECO:0000256" key="1">
    <source>
        <dbReference type="ARBA" id="ARBA00022801"/>
    </source>
</evidence>
<proteinExistence type="predicted"/>
<gene>
    <name evidence="3" type="ORF">PX52LOC_01607</name>
</gene>
<dbReference type="Proteomes" id="UP000324974">
    <property type="component" value="Chromosome"/>
</dbReference>
<sequence length="335" mass="35840">MPDAPPTILISAPPHAPADDVRDLVRTTGFTPLIHALGSLPTVDFQPLAAAIMCPPENVESAVAQTRRWRVELGDRYRPILWLADPAATRIGLEAGADVCLARPVDESLFAAQLHALLRIRESVNRLHAKGDDAASITERLRKAYEQRDRDRELVRALHRSLTPVRLPELGPFRFVAQSHGHGDFHDAWLASGDLEFVLAGAGESFGPLVKQLVTAASIRGPAGAVTPGEILRHVNRSLVALGLADPPIVSAVFVRANPTTGRVAVARAGLPPPLHVPATGEARPWATPGPFLGVFDADFPTHVGELRPGDKLVFTTAATPGEGGTHLVLERIAE</sequence>
<dbReference type="EMBL" id="CP042425">
    <property type="protein sequence ID" value="QEL14713.1"/>
    <property type="molecule type" value="Genomic_DNA"/>
</dbReference>
<dbReference type="OrthoDB" id="9800897at2"/>
<dbReference type="Pfam" id="PF07228">
    <property type="entry name" value="SpoIIE"/>
    <property type="match status" value="1"/>
</dbReference>
<accession>A0A5C1A929</accession>
<dbReference type="PANTHER" id="PTHR43156:SF2">
    <property type="entry name" value="STAGE II SPORULATION PROTEIN E"/>
    <property type="match status" value="1"/>
</dbReference>
<feature type="domain" description="PPM-type phosphatase" evidence="2">
    <location>
        <begin position="226"/>
        <end position="317"/>
    </location>
</feature>
<dbReference type="AlphaFoldDB" id="A0A5C1A929"/>
<dbReference type="KEGG" id="lrs:PX52LOC_01607"/>